<feature type="transmembrane region" description="Helical" evidence="1">
    <location>
        <begin position="20"/>
        <end position="37"/>
    </location>
</feature>
<reference evidence="2 3" key="2">
    <citation type="journal article" date="2019" name="G3 (Bethesda)">
        <title>Hybrid Assembly of the Genome of the Entomopathogenic Nematode Steinernema carpocapsae Identifies the X-Chromosome.</title>
        <authorList>
            <person name="Serra L."/>
            <person name="Macchietto M."/>
            <person name="Macias-Munoz A."/>
            <person name="McGill C.J."/>
            <person name="Rodriguez I.M."/>
            <person name="Rodriguez B."/>
            <person name="Murad R."/>
            <person name="Mortazavi A."/>
        </authorList>
    </citation>
    <scope>NUCLEOTIDE SEQUENCE [LARGE SCALE GENOMIC DNA]</scope>
    <source>
        <strain evidence="2 3">ALL</strain>
    </source>
</reference>
<protein>
    <submittedName>
        <fullName evidence="2">Uncharacterized protein</fullName>
    </submittedName>
</protein>
<accession>A0A4U5PC39</accession>
<sequence>MAISYLGSLRNPVFVIQTNPAVIVFGAILGNVINSFLCKCCSRGLKVPNASYHALIICKNLTDLSFIQNLEKLGNIEHFGYFEI</sequence>
<evidence type="ECO:0000313" key="2">
    <source>
        <dbReference type="EMBL" id="TKR93846.1"/>
    </source>
</evidence>
<evidence type="ECO:0000256" key="1">
    <source>
        <dbReference type="SAM" id="Phobius"/>
    </source>
</evidence>
<keyword evidence="1" id="KW-0812">Transmembrane</keyword>
<gene>
    <name evidence="2" type="ORF">L596_008224</name>
</gene>
<comment type="caution">
    <text evidence="2">The sequence shown here is derived from an EMBL/GenBank/DDBJ whole genome shotgun (WGS) entry which is preliminary data.</text>
</comment>
<evidence type="ECO:0000313" key="3">
    <source>
        <dbReference type="Proteomes" id="UP000298663"/>
    </source>
</evidence>
<proteinExistence type="predicted"/>
<keyword evidence="1" id="KW-1133">Transmembrane helix</keyword>
<dbReference type="EMBL" id="AZBU02000002">
    <property type="protein sequence ID" value="TKR93846.1"/>
    <property type="molecule type" value="Genomic_DNA"/>
</dbReference>
<keyword evidence="3" id="KW-1185">Reference proteome</keyword>
<dbReference type="AlphaFoldDB" id="A0A4U5PC39"/>
<keyword evidence="1" id="KW-0472">Membrane</keyword>
<reference evidence="2 3" key="1">
    <citation type="journal article" date="2015" name="Genome Biol.">
        <title>Comparative genomics of Steinernema reveals deeply conserved gene regulatory networks.</title>
        <authorList>
            <person name="Dillman A.R."/>
            <person name="Macchietto M."/>
            <person name="Porter C.F."/>
            <person name="Rogers A."/>
            <person name="Williams B."/>
            <person name="Antoshechkin I."/>
            <person name="Lee M.M."/>
            <person name="Goodwin Z."/>
            <person name="Lu X."/>
            <person name="Lewis E.E."/>
            <person name="Goodrich-Blair H."/>
            <person name="Stock S.P."/>
            <person name="Adams B.J."/>
            <person name="Sternberg P.W."/>
            <person name="Mortazavi A."/>
        </authorList>
    </citation>
    <scope>NUCLEOTIDE SEQUENCE [LARGE SCALE GENOMIC DNA]</scope>
    <source>
        <strain evidence="2 3">ALL</strain>
    </source>
</reference>
<organism evidence="2 3">
    <name type="scientific">Steinernema carpocapsae</name>
    <name type="common">Entomopathogenic nematode</name>
    <dbReference type="NCBI Taxonomy" id="34508"/>
    <lineage>
        <taxon>Eukaryota</taxon>
        <taxon>Metazoa</taxon>
        <taxon>Ecdysozoa</taxon>
        <taxon>Nematoda</taxon>
        <taxon>Chromadorea</taxon>
        <taxon>Rhabditida</taxon>
        <taxon>Tylenchina</taxon>
        <taxon>Panagrolaimomorpha</taxon>
        <taxon>Strongyloidoidea</taxon>
        <taxon>Steinernematidae</taxon>
        <taxon>Steinernema</taxon>
    </lineage>
</organism>
<name>A0A4U5PC39_STECR</name>
<dbReference type="Proteomes" id="UP000298663">
    <property type="component" value="Unassembled WGS sequence"/>
</dbReference>